<proteinExistence type="predicted"/>
<sequence length="120" mass="13312">MCNRKPVKRALFALTNARASCSNWQSDGGYLPHKGKIAYSQAGVCTYSTPVHIPHIRHLLQPSVMGETHRIRRKPHDGASDIHDIEGSNPKDETLGSGIHHVHNRDILVMCVGETCFLYG</sequence>
<organism evidence="1 2">
    <name type="scientific">Arctia plantaginis</name>
    <name type="common">Wood tiger moth</name>
    <name type="synonym">Phalaena plantaginis</name>
    <dbReference type="NCBI Taxonomy" id="874455"/>
    <lineage>
        <taxon>Eukaryota</taxon>
        <taxon>Metazoa</taxon>
        <taxon>Ecdysozoa</taxon>
        <taxon>Arthropoda</taxon>
        <taxon>Hexapoda</taxon>
        <taxon>Insecta</taxon>
        <taxon>Pterygota</taxon>
        <taxon>Neoptera</taxon>
        <taxon>Endopterygota</taxon>
        <taxon>Lepidoptera</taxon>
        <taxon>Glossata</taxon>
        <taxon>Ditrysia</taxon>
        <taxon>Noctuoidea</taxon>
        <taxon>Erebidae</taxon>
        <taxon>Arctiinae</taxon>
        <taxon>Arctia</taxon>
    </lineage>
</organism>
<dbReference type="EMBL" id="CADEBD010000279">
    <property type="protein sequence ID" value="CAB3227759.1"/>
    <property type="molecule type" value="Genomic_DNA"/>
</dbReference>
<gene>
    <name evidence="1" type="ORF">APLA_LOCUS3241</name>
</gene>
<accession>A0A8S0Z7A4</accession>
<dbReference type="AlphaFoldDB" id="A0A8S0Z7A4"/>
<name>A0A8S0Z7A4_ARCPL</name>
<reference evidence="1 2" key="1">
    <citation type="submission" date="2020-04" db="EMBL/GenBank/DDBJ databases">
        <authorList>
            <person name="Wallbank WR R."/>
            <person name="Pardo Diaz C."/>
            <person name="Kozak K."/>
            <person name="Martin S."/>
            <person name="Jiggins C."/>
            <person name="Moest M."/>
            <person name="Warren A I."/>
            <person name="Byers J.R.P. K."/>
            <person name="Montejo-Kovacevich G."/>
            <person name="Yen C E."/>
        </authorList>
    </citation>
    <scope>NUCLEOTIDE SEQUENCE [LARGE SCALE GENOMIC DNA]</scope>
</reference>
<protein>
    <submittedName>
        <fullName evidence="1">Uncharacterized protein</fullName>
    </submittedName>
</protein>
<evidence type="ECO:0000313" key="2">
    <source>
        <dbReference type="Proteomes" id="UP000494256"/>
    </source>
</evidence>
<comment type="caution">
    <text evidence="1">The sequence shown here is derived from an EMBL/GenBank/DDBJ whole genome shotgun (WGS) entry which is preliminary data.</text>
</comment>
<dbReference type="OrthoDB" id="5597044at2759"/>
<evidence type="ECO:0000313" key="1">
    <source>
        <dbReference type="EMBL" id="CAB3227759.1"/>
    </source>
</evidence>
<dbReference type="Proteomes" id="UP000494256">
    <property type="component" value="Unassembled WGS sequence"/>
</dbReference>